<dbReference type="InterPro" id="IPR018959">
    <property type="entry name" value="DUF1989"/>
</dbReference>
<evidence type="ECO:0000256" key="1">
    <source>
        <dbReference type="SAM" id="MobiDB-lite"/>
    </source>
</evidence>
<dbReference type="Proteomes" id="UP000225277">
    <property type="component" value="Unassembled WGS sequence"/>
</dbReference>
<dbReference type="PANTHER" id="PTHR31527">
    <property type="entry name" value="RE64534P"/>
    <property type="match status" value="1"/>
</dbReference>
<organism evidence="3 4">
    <name type="scientific">Ramularia collo-cygni</name>
    <dbReference type="NCBI Taxonomy" id="112498"/>
    <lineage>
        <taxon>Eukaryota</taxon>
        <taxon>Fungi</taxon>
        <taxon>Dikarya</taxon>
        <taxon>Ascomycota</taxon>
        <taxon>Pezizomycotina</taxon>
        <taxon>Dothideomycetes</taxon>
        <taxon>Dothideomycetidae</taxon>
        <taxon>Mycosphaerellales</taxon>
        <taxon>Mycosphaerellaceae</taxon>
        <taxon>Ramularia</taxon>
    </lineage>
</organism>
<keyword evidence="4" id="KW-1185">Reference proteome</keyword>
<gene>
    <name evidence="3" type="ORF">RCC_06589</name>
</gene>
<dbReference type="PANTHER" id="PTHR31527:SF0">
    <property type="entry name" value="RE64534P"/>
    <property type="match status" value="1"/>
</dbReference>
<name>A0A2D3UVK6_9PEZI</name>
<dbReference type="RefSeq" id="XP_023627620.1">
    <property type="nucleotide sequence ID" value="XM_023771852.1"/>
</dbReference>
<feature type="compositionally biased region" description="Low complexity" evidence="1">
    <location>
        <begin position="431"/>
        <end position="448"/>
    </location>
</feature>
<feature type="region of interest" description="Disordered" evidence="1">
    <location>
        <begin position="39"/>
        <end position="114"/>
    </location>
</feature>
<proteinExistence type="predicted"/>
<feature type="region of interest" description="Disordered" evidence="1">
    <location>
        <begin position="404"/>
        <end position="514"/>
    </location>
</feature>
<dbReference type="AlphaFoldDB" id="A0A2D3UVK6"/>
<dbReference type="GeneID" id="35601724"/>
<feature type="domain" description="DUF1989" evidence="2">
    <location>
        <begin position="228"/>
        <end position="372"/>
    </location>
</feature>
<evidence type="ECO:0000259" key="2">
    <source>
        <dbReference type="Pfam" id="PF09347"/>
    </source>
</evidence>
<reference evidence="3 4" key="1">
    <citation type="submission" date="2016-03" db="EMBL/GenBank/DDBJ databases">
        <authorList>
            <person name="Ploux O."/>
        </authorList>
    </citation>
    <scope>NUCLEOTIDE SEQUENCE [LARGE SCALE GENOMIC DNA]</scope>
    <source>
        <strain evidence="3 4">URUG2</strain>
    </source>
</reference>
<dbReference type="Pfam" id="PF09347">
    <property type="entry name" value="DUF1989"/>
    <property type="match status" value="1"/>
</dbReference>
<feature type="compositionally biased region" description="Basic residues" evidence="1">
    <location>
        <begin position="497"/>
        <end position="506"/>
    </location>
</feature>
<protein>
    <recommendedName>
        <fullName evidence="2">DUF1989 domain-containing protein</fullName>
    </recommendedName>
</protein>
<evidence type="ECO:0000313" key="4">
    <source>
        <dbReference type="Proteomes" id="UP000225277"/>
    </source>
</evidence>
<dbReference type="EMBL" id="FJUY01000009">
    <property type="protein sequence ID" value="CZT20731.1"/>
    <property type="molecule type" value="Genomic_DNA"/>
</dbReference>
<feature type="compositionally biased region" description="Polar residues" evidence="1">
    <location>
        <begin position="459"/>
        <end position="474"/>
    </location>
</feature>
<accession>A0A2D3UVK6</accession>
<dbReference type="OrthoDB" id="504708at2759"/>
<sequence length="514" mass="55175">MELQSIPARSGTATFLPAGKCIKIVNTSGTQVIDTWAFALPKPDPKQGGTESEVEKEELPKQNAPQTPKKNAKRTSELPSQEEAEEATRKGLAQGEKSAEDSSKQRTSWSGYLPSVPSVPSLGFGKGKIDGDAAASKDEQAKDSKTWSSYFAAGKGFSSYIPQQASDTVTQFAGYHARDNNKTYMQQLQDFSKTPVGAAGMAAITGSGYGSSLYAGYSAWNLKHANNAPAMELLSVSHSRASTLHLIPQVHDTLVTNLREPILTLVEDTSPGTHDTLIPACDPNQYKQLGAPDWEKHGSCAENLVLALKELNERAGLKGAKGVGADVSVNTVPAPLNLFMNVPWEKEGELKFGKPKSKPGDYVRFFAERDVVVVMSACPQDITGINGEEIKDAHFIVEDAEEAAKAFRRMPPTNKSTPRKAGSDPARKKAPVAPQQASESQAPQPAKATPSRPIRKRSTQSASEKATQPATTSRPQKKPIPPSAAVPTNGEAAAPKERKKPRKLNVRQKGTAEN</sequence>
<evidence type="ECO:0000313" key="3">
    <source>
        <dbReference type="EMBL" id="CZT20731.1"/>
    </source>
</evidence>